<dbReference type="PANTHER" id="PTHR35046">
    <property type="entry name" value="ZINC KNUCKLE (CCHC-TYPE) FAMILY PROTEIN"/>
    <property type="match status" value="1"/>
</dbReference>
<dbReference type="Proteomes" id="UP000257109">
    <property type="component" value="Unassembled WGS sequence"/>
</dbReference>
<dbReference type="GO" id="GO:0003676">
    <property type="term" value="F:nucleic acid binding"/>
    <property type="evidence" value="ECO:0007669"/>
    <property type="project" value="InterPro"/>
</dbReference>
<evidence type="ECO:0000313" key="2">
    <source>
        <dbReference type="Proteomes" id="UP000257109"/>
    </source>
</evidence>
<sequence>MPWIDISMDYVLGLPGSKIGKDSIFVVVDRFSKIAHFIPCHKVDDAFFMVNLFFKEVVRLHVTIEEPYGVSLDLSFSSQLPVILILVRPMCFVHKSLNIWEEWLPHIEFSYNRVVNSNTSHTSFELVYGFNPLTPIDLLPLPNVNAMLNCDGISKAQFVKELHVKVHSEVEIKVEQYVEKVNKGKALKKINNNAYILDLPQTYEGSNTFHVSDLFSFSEDLKKEQEARDKKTLKGPMTRGRLRKLQEKVLQKMELLRSLENSHLGPS</sequence>
<dbReference type="InterPro" id="IPR036397">
    <property type="entry name" value="RNaseH_sf"/>
</dbReference>
<gene>
    <name evidence="1" type="ORF">CR513_23606</name>
</gene>
<dbReference type="AlphaFoldDB" id="A0A371GU28"/>
<dbReference type="SUPFAM" id="SSF53098">
    <property type="entry name" value="Ribonuclease H-like"/>
    <property type="match status" value="1"/>
</dbReference>
<keyword evidence="2" id="KW-1185">Reference proteome</keyword>
<feature type="non-terminal residue" evidence="1">
    <location>
        <position position="1"/>
    </location>
</feature>
<dbReference type="OrthoDB" id="1935586at2759"/>
<dbReference type="Gene3D" id="3.30.420.10">
    <property type="entry name" value="Ribonuclease H-like superfamily/Ribonuclease H"/>
    <property type="match status" value="2"/>
</dbReference>
<evidence type="ECO:0000313" key="1">
    <source>
        <dbReference type="EMBL" id="RDX94052.1"/>
    </source>
</evidence>
<dbReference type="EMBL" id="QJKJ01004467">
    <property type="protein sequence ID" value="RDX94052.1"/>
    <property type="molecule type" value="Genomic_DNA"/>
</dbReference>
<protein>
    <recommendedName>
        <fullName evidence="3">Integrase catalytic domain-containing protein</fullName>
    </recommendedName>
</protein>
<name>A0A371GU28_MUCPR</name>
<comment type="caution">
    <text evidence="1">The sequence shown here is derived from an EMBL/GenBank/DDBJ whole genome shotgun (WGS) entry which is preliminary data.</text>
</comment>
<dbReference type="InterPro" id="IPR012337">
    <property type="entry name" value="RNaseH-like_sf"/>
</dbReference>
<organism evidence="1 2">
    <name type="scientific">Mucuna pruriens</name>
    <name type="common">Velvet bean</name>
    <name type="synonym">Dolichos pruriens</name>
    <dbReference type="NCBI Taxonomy" id="157652"/>
    <lineage>
        <taxon>Eukaryota</taxon>
        <taxon>Viridiplantae</taxon>
        <taxon>Streptophyta</taxon>
        <taxon>Embryophyta</taxon>
        <taxon>Tracheophyta</taxon>
        <taxon>Spermatophyta</taxon>
        <taxon>Magnoliopsida</taxon>
        <taxon>eudicotyledons</taxon>
        <taxon>Gunneridae</taxon>
        <taxon>Pentapetalae</taxon>
        <taxon>rosids</taxon>
        <taxon>fabids</taxon>
        <taxon>Fabales</taxon>
        <taxon>Fabaceae</taxon>
        <taxon>Papilionoideae</taxon>
        <taxon>50 kb inversion clade</taxon>
        <taxon>NPAAA clade</taxon>
        <taxon>indigoferoid/millettioid clade</taxon>
        <taxon>Phaseoleae</taxon>
        <taxon>Mucuna</taxon>
    </lineage>
</organism>
<evidence type="ECO:0008006" key="3">
    <source>
        <dbReference type="Google" id="ProtNLM"/>
    </source>
</evidence>
<dbReference type="STRING" id="157652.A0A371GU28"/>
<dbReference type="PANTHER" id="PTHR35046:SF9">
    <property type="entry name" value="RNA-DIRECTED DNA POLYMERASE"/>
    <property type="match status" value="1"/>
</dbReference>
<reference evidence="1" key="1">
    <citation type="submission" date="2018-05" db="EMBL/GenBank/DDBJ databases">
        <title>Draft genome of Mucuna pruriens seed.</title>
        <authorList>
            <person name="Nnadi N.E."/>
            <person name="Vos R."/>
            <person name="Hasami M.H."/>
            <person name="Devisetty U.K."/>
            <person name="Aguiy J.C."/>
        </authorList>
    </citation>
    <scope>NUCLEOTIDE SEQUENCE [LARGE SCALE GENOMIC DNA]</scope>
    <source>
        <strain evidence="1">JCA_2017</strain>
    </source>
</reference>
<accession>A0A371GU28</accession>
<proteinExistence type="predicted"/>